<proteinExistence type="predicted"/>
<protein>
    <submittedName>
        <fullName evidence="1">Uncharacterized protein</fullName>
    </submittedName>
</protein>
<reference evidence="1 2" key="1">
    <citation type="submission" date="2020-08" db="EMBL/GenBank/DDBJ databases">
        <title>Complete Genome Sequence of Effusibacillus dendaii Strain skT53, Isolated from Farmland soil.</title>
        <authorList>
            <person name="Konishi T."/>
            <person name="Kawasaki H."/>
        </authorList>
    </citation>
    <scope>NUCLEOTIDE SEQUENCE [LARGE SCALE GENOMIC DNA]</scope>
    <source>
        <strain evidence="2">skT53</strain>
    </source>
</reference>
<dbReference type="AlphaFoldDB" id="A0A7I8DCA9"/>
<dbReference type="Proteomes" id="UP000593802">
    <property type="component" value="Chromosome"/>
</dbReference>
<organism evidence="1 2">
    <name type="scientific">Effusibacillus dendaii</name>
    <dbReference type="NCBI Taxonomy" id="2743772"/>
    <lineage>
        <taxon>Bacteria</taxon>
        <taxon>Bacillati</taxon>
        <taxon>Bacillota</taxon>
        <taxon>Bacilli</taxon>
        <taxon>Bacillales</taxon>
        <taxon>Alicyclobacillaceae</taxon>
        <taxon>Effusibacillus</taxon>
    </lineage>
</organism>
<dbReference type="KEGG" id="eff:skT53_14510"/>
<evidence type="ECO:0000313" key="2">
    <source>
        <dbReference type="Proteomes" id="UP000593802"/>
    </source>
</evidence>
<evidence type="ECO:0000313" key="1">
    <source>
        <dbReference type="EMBL" id="BCJ86466.1"/>
    </source>
</evidence>
<gene>
    <name evidence="1" type="ORF">skT53_14510</name>
</gene>
<sequence>MQAVQDNYDRIEAQVIEQLSEYNTIVGRIKILEKYPIGNGLYLTEPYSEDDKLQALHKQLKGLPSHMYLSRREQKLESVANAYITRHPAGTKSQLYEVKSVRTLDDDDKKLLKELGSKIEKVIDARHGTVDGYEGALQRVAELQELQQKKEWIDDILKTMAEYKPHYSELLILRYIQCKDVEAVCNQIPTSRANYKRWRPMAIKEYAKLAGIE</sequence>
<dbReference type="RefSeq" id="WP_200760468.1">
    <property type="nucleotide sequence ID" value="NZ_AP023366.1"/>
</dbReference>
<name>A0A7I8DCA9_9BACL</name>
<keyword evidence="2" id="KW-1185">Reference proteome</keyword>
<accession>A0A7I8DCA9</accession>
<dbReference type="EMBL" id="AP023366">
    <property type="protein sequence ID" value="BCJ86466.1"/>
    <property type="molecule type" value="Genomic_DNA"/>
</dbReference>